<dbReference type="GO" id="GO:0019867">
    <property type="term" value="C:outer membrane"/>
    <property type="evidence" value="ECO:0007669"/>
    <property type="project" value="InterPro"/>
</dbReference>
<dbReference type="Pfam" id="PF07244">
    <property type="entry name" value="POTRA"/>
    <property type="match status" value="1"/>
</dbReference>
<proteinExistence type="predicted"/>
<evidence type="ECO:0000313" key="3">
    <source>
        <dbReference type="Proteomes" id="UP000253919"/>
    </source>
</evidence>
<reference evidence="2 3" key="1">
    <citation type="submission" date="2018-04" db="EMBL/GenBank/DDBJ databases">
        <title>Adhaeribacter sp. HMF7616 genome sequencing and assembly.</title>
        <authorList>
            <person name="Kang H."/>
            <person name="Kang J."/>
            <person name="Cha I."/>
            <person name="Kim H."/>
            <person name="Joh K."/>
        </authorList>
    </citation>
    <scope>NUCLEOTIDE SEQUENCE [LARGE SCALE GENOMIC DNA]</scope>
    <source>
        <strain evidence="2 3">HMF7616</strain>
    </source>
</reference>
<dbReference type="Proteomes" id="UP000253919">
    <property type="component" value="Unassembled WGS sequence"/>
</dbReference>
<organism evidence="2 3">
    <name type="scientific">Adhaeribacter pallidiroseus</name>
    <dbReference type="NCBI Taxonomy" id="2072847"/>
    <lineage>
        <taxon>Bacteria</taxon>
        <taxon>Pseudomonadati</taxon>
        <taxon>Bacteroidota</taxon>
        <taxon>Cytophagia</taxon>
        <taxon>Cytophagales</taxon>
        <taxon>Hymenobacteraceae</taxon>
        <taxon>Adhaeribacter</taxon>
    </lineage>
</organism>
<name>A0A369QMX5_9BACT</name>
<keyword evidence="3" id="KW-1185">Reference proteome</keyword>
<dbReference type="EMBL" id="QASA01000001">
    <property type="protein sequence ID" value="RDC66271.1"/>
    <property type="molecule type" value="Genomic_DNA"/>
</dbReference>
<comment type="caution">
    <text evidence="2">The sequence shown here is derived from an EMBL/GenBank/DDBJ whole genome shotgun (WGS) entry which is preliminary data.</text>
</comment>
<sequence length="461" mass="52700">MSAGSAPGISVDSAQNIFGCPTDSGQVQIRSIQFEGNKITQDKILRAELNLQEGNGVTLTDLKQRLAENQLRLYNLQLFHWVRYITLCENGQLHLIFTVQERWYIWPVPIFSLADRNINAWLQHHDWHRIDYGLHLDVKNFRGLNETLRANVQHGYNRKLEVFYRKPTVGRLKIGATLAASFYRSHALDYTTEDNRLLTLHQNNGFAVQRIYVSPGLLYRPDVQHQTALTFTYNWQQISGEAFILNSVYFLGQQKRQFAEVNLVHTRNFRNTFSYPLSGSYLQIGFSQRLYSHNSGGNASTSLRAKYSRYIPLSANWFYSFGLEGKSMLTQHPAFADNQVLGYGTVLVRGYQLYVVGGQQFGLAKQSISRNILSPREIELSFIKSPKFNRIPLSIYLNGFTDTGYAHDKYYSAENSFANRLLLSAGIGLHLVTYYDKVVTLEYTLTNTGQTGFFVNTGIPF</sequence>
<dbReference type="AlphaFoldDB" id="A0A369QMX5"/>
<dbReference type="InterPro" id="IPR010827">
    <property type="entry name" value="BamA/TamA_POTRA"/>
</dbReference>
<accession>A0A369QMX5</accession>
<dbReference type="RefSeq" id="WP_115375159.1">
    <property type="nucleotide sequence ID" value="NZ_QASA01000001.1"/>
</dbReference>
<evidence type="ECO:0000259" key="1">
    <source>
        <dbReference type="Pfam" id="PF07244"/>
    </source>
</evidence>
<feature type="domain" description="POTRA" evidence="1">
    <location>
        <begin position="28"/>
        <end position="102"/>
    </location>
</feature>
<gene>
    <name evidence="2" type="ORF">AHMF7616_04902</name>
</gene>
<evidence type="ECO:0000313" key="2">
    <source>
        <dbReference type="EMBL" id="RDC66271.1"/>
    </source>
</evidence>
<protein>
    <recommendedName>
        <fullName evidence="1">POTRA domain-containing protein</fullName>
    </recommendedName>
</protein>
<dbReference type="Gene3D" id="3.10.20.310">
    <property type="entry name" value="membrane protein fhac"/>
    <property type="match status" value="1"/>
</dbReference>
<dbReference type="OrthoDB" id="9768717at2"/>